<gene>
    <name evidence="2" type="ORF">IPV69_23270</name>
</gene>
<organism evidence="2 3">
    <name type="scientific">Humisphaera borealis</name>
    <dbReference type="NCBI Taxonomy" id="2807512"/>
    <lineage>
        <taxon>Bacteria</taxon>
        <taxon>Pseudomonadati</taxon>
        <taxon>Planctomycetota</taxon>
        <taxon>Phycisphaerae</taxon>
        <taxon>Tepidisphaerales</taxon>
        <taxon>Tepidisphaeraceae</taxon>
        <taxon>Humisphaera</taxon>
    </lineage>
</organism>
<dbReference type="Proteomes" id="UP000593765">
    <property type="component" value="Chromosome"/>
</dbReference>
<evidence type="ECO:0000256" key="1">
    <source>
        <dbReference type="SAM" id="Phobius"/>
    </source>
</evidence>
<keyword evidence="3" id="KW-1185">Reference proteome</keyword>
<keyword evidence="1" id="KW-1133">Transmembrane helix</keyword>
<keyword evidence="1" id="KW-0812">Transmembrane</keyword>
<feature type="transmembrane region" description="Helical" evidence="1">
    <location>
        <begin position="162"/>
        <end position="183"/>
    </location>
</feature>
<reference evidence="2 3" key="1">
    <citation type="submission" date="2020-10" db="EMBL/GenBank/DDBJ databases">
        <title>Wide distribution of Phycisphaera-like planctomycetes from WD2101 soil group in peatlands and genome analysis of the first cultivated representative.</title>
        <authorList>
            <person name="Dedysh S.N."/>
            <person name="Beletsky A.V."/>
            <person name="Ivanova A."/>
            <person name="Kulichevskaya I.S."/>
            <person name="Suzina N.E."/>
            <person name="Philippov D.A."/>
            <person name="Rakitin A.L."/>
            <person name="Mardanov A.V."/>
            <person name="Ravin N.V."/>
        </authorList>
    </citation>
    <scope>NUCLEOTIDE SEQUENCE [LARGE SCALE GENOMIC DNA]</scope>
    <source>
        <strain evidence="2 3">M1803</strain>
    </source>
</reference>
<accession>A0A7M2WUA7</accession>
<dbReference type="KEGG" id="hbs:IPV69_23270"/>
<keyword evidence="1" id="KW-0472">Membrane</keyword>
<dbReference type="RefSeq" id="WP_206292126.1">
    <property type="nucleotide sequence ID" value="NZ_CP063458.1"/>
</dbReference>
<proteinExistence type="predicted"/>
<feature type="transmembrane region" description="Helical" evidence="1">
    <location>
        <begin position="103"/>
        <end position="126"/>
    </location>
</feature>
<evidence type="ECO:0000313" key="3">
    <source>
        <dbReference type="Proteomes" id="UP000593765"/>
    </source>
</evidence>
<dbReference type="EMBL" id="CP063458">
    <property type="protein sequence ID" value="QOV89107.1"/>
    <property type="molecule type" value="Genomic_DNA"/>
</dbReference>
<evidence type="ECO:0000313" key="2">
    <source>
        <dbReference type="EMBL" id="QOV89107.1"/>
    </source>
</evidence>
<name>A0A7M2WUA7_9BACT</name>
<sequence length="209" mass="22824">MTELPLQPPDDSNRRPRRLTYLAFLAMAIGGIGTLGCGIQPLSLSFATYKAGGFQTESGAILPFDRGLLNFTIACAIFDLLTSAALFVTAYAAFRRWSWGRRAAVTVSAVIVVVALLKMTGSLTAFRQPLIDIRMSAIAVLTPEQQKNVPADYAEQIQKMSYLGPLLMFVIQSFAPALILLVWTRPSMQSAFKPSPPSGFEVLPQKNDH</sequence>
<dbReference type="AlphaFoldDB" id="A0A7M2WUA7"/>
<feature type="transmembrane region" description="Helical" evidence="1">
    <location>
        <begin position="21"/>
        <end position="47"/>
    </location>
</feature>
<protein>
    <submittedName>
        <fullName evidence="2">Uncharacterized protein</fullName>
    </submittedName>
</protein>
<feature type="transmembrane region" description="Helical" evidence="1">
    <location>
        <begin position="67"/>
        <end position="91"/>
    </location>
</feature>